<reference evidence="6" key="1">
    <citation type="submission" date="2025-08" db="UniProtKB">
        <authorList>
            <consortium name="Ensembl"/>
        </authorList>
    </citation>
    <scope>IDENTIFICATION</scope>
</reference>
<dbReference type="PANTHER" id="PTHR14514">
    <property type="entry name" value="PKA ANCHORING PROTEIN"/>
    <property type="match status" value="1"/>
</dbReference>
<keyword evidence="7" id="KW-1185">Reference proteome</keyword>
<accession>A0A8C7DM73</accession>
<evidence type="ECO:0000313" key="6">
    <source>
        <dbReference type="Ensembl" id="ENSOKIP00005022412.1"/>
    </source>
</evidence>
<feature type="region of interest" description="Disordered" evidence="5">
    <location>
        <begin position="642"/>
        <end position="676"/>
    </location>
</feature>
<comment type="subcellular location">
    <subcellularLocation>
        <location evidence="1">Endomembrane system</location>
    </subcellularLocation>
</comment>
<feature type="region of interest" description="Disordered" evidence="5">
    <location>
        <begin position="308"/>
        <end position="372"/>
    </location>
</feature>
<protein>
    <submittedName>
        <fullName evidence="6">A kinase (PRKA) anchor protein 6</fullName>
    </submittedName>
</protein>
<feature type="region of interest" description="Disordered" evidence="5">
    <location>
        <begin position="241"/>
        <end position="264"/>
    </location>
</feature>
<sequence length="1145" mass="129258">LFTMIAAVSPMACEAISPMITSVTPTLESSPKEEEEAGLSPSQGGLCGEGLAQERDPAQRYQNKKPPPLHTGADWKVVLHLPEIETWLRATTERVRDLTYSVHQDSVNKHVDVHLVQLKDICEDISDHVEQIHALLETEFSLKLLSYSVNIIVDIRCVQLLWHQLRVSVLVLKERLLQGLQDSNGNYTRQTDILQAFSQDHDQTRLDALTEVDDCGQLTIKCSQDYFSLDCGITAYELSDYSPSEDQEGTRGPGQDPRCSYPGLERDFPELIQSVDLLTITVKQNQNQGVVPEQEEEEPGTSIERLKDTLCSGGEDNNPAPGTTMHCGTPQNESTLLSKRPLQGSVSNEVSPTRPSLPKKPMYLEGEAETSLSLRRSTLPSSLQFQADLSRSTPSLLDPPDRSKFWLELDAVYPSNASQSYNSLHAMNDRNLQASRQSEAGRYQRQGGPAGAHIPLQRSSSEAGRGGHFPQDISPIPIPFSGTGECNRDMDDPQTVRDTNSPLLSHMRGPLDHESHDEASSEDSSPLKKAADWINQRQGPRGPKRHLQAQALAEASPNPSEERWFGSDEFLALPAQLKKTEMLAMKLETLAKALPQRPGHRGHHESIQDVDDWELTEVNSDWEGEGPGSPNLQQPYKRPFRVGMGHFSPTSSSDMAPSLDESLESGPLSDLLSEDEAWSSGENSNRLLLQPTTTSMAPHIETQCKPLIQQLQDDIQHHDNHPDIWGKIEVRRDTLQAERGQSLFPERLCTNTLCLVLQSFKLNVDSHCSLKDCVLEEGRQLLEVIISHKSGLRDMLQMTVHQWQELQRQIRRQHSWMLRTLDAIKAHILATEAEASQEAETTGPLASPKVNCHHEAQRDALDQLSLKLNSQQYCTGTNRRTGREYTQMSKNNSLQEFESEFQELWDWLMDMDSVVTDSYKLMMSEEQQQYLYKGNSVEMSMWHPKKTHLLGWAESLRRSGAQLPPDFDERVNAMTQKWDQLQKILGESVGSTSPSQDPRSALSPHTSSLLGRLEGRIKDLKVWLRDTELFIFNSCLRQEAEQDLQASTQLQHFKSLCLEVRGRRKGVSSVLRLCQRLQEQQSVSDSDQQALQLQLLTVNLERRWEAIVMQVLQWQTRLRRSLGTDQVRPQTCLAWHHLVQILLRY</sequence>
<evidence type="ECO:0000256" key="5">
    <source>
        <dbReference type="SAM" id="MobiDB-lite"/>
    </source>
</evidence>
<dbReference type="Proteomes" id="UP000694557">
    <property type="component" value="Unassembled WGS sequence"/>
</dbReference>
<dbReference type="GO" id="GO:0044325">
    <property type="term" value="F:transmembrane transporter binding"/>
    <property type="evidence" value="ECO:0007669"/>
    <property type="project" value="TreeGrafter"/>
</dbReference>
<evidence type="ECO:0000256" key="3">
    <source>
        <dbReference type="ARBA" id="ARBA00022737"/>
    </source>
</evidence>
<keyword evidence="2" id="KW-0597">Phosphoprotein</keyword>
<feature type="region of interest" description="Disordered" evidence="5">
    <location>
        <begin position="436"/>
        <end position="563"/>
    </location>
</feature>
<feature type="region of interest" description="Disordered" evidence="5">
    <location>
        <begin position="24"/>
        <end position="50"/>
    </location>
</feature>
<evidence type="ECO:0000313" key="7">
    <source>
        <dbReference type="Proteomes" id="UP000694557"/>
    </source>
</evidence>
<dbReference type="GO" id="GO:0048471">
    <property type="term" value="C:perinuclear region of cytoplasm"/>
    <property type="evidence" value="ECO:0007669"/>
    <property type="project" value="TreeGrafter"/>
</dbReference>
<organism evidence="6 7">
    <name type="scientific">Oncorhynchus kisutch</name>
    <name type="common">Coho salmon</name>
    <name type="synonym">Salmo kisutch</name>
    <dbReference type="NCBI Taxonomy" id="8019"/>
    <lineage>
        <taxon>Eukaryota</taxon>
        <taxon>Metazoa</taxon>
        <taxon>Chordata</taxon>
        <taxon>Craniata</taxon>
        <taxon>Vertebrata</taxon>
        <taxon>Euteleostomi</taxon>
        <taxon>Actinopterygii</taxon>
        <taxon>Neopterygii</taxon>
        <taxon>Teleostei</taxon>
        <taxon>Protacanthopterygii</taxon>
        <taxon>Salmoniformes</taxon>
        <taxon>Salmonidae</taxon>
        <taxon>Salmoninae</taxon>
        <taxon>Oncorhynchus</taxon>
    </lineage>
</organism>
<evidence type="ECO:0000256" key="4">
    <source>
        <dbReference type="ARBA" id="ARBA00023136"/>
    </source>
</evidence>
<name>A0A8C7DM73_ONCKI</name>
<keyword evidence="4" id="KW-0472">Membrane</keyword>
<proteinExistence type="predicted"/>
<dbReference type="GO" id="GO:0016529">
    <property type="term" value="C:sarcoplasmic reticulum"/>
    <property type="evidence" value="ECO:0007669"/>
    <property type="project" value="TreeGrafter"/>
</dbReference>
<reference evidence="6" key="2">
    <citation type="submission" date="2025-09" db="UniProtKB">
        <authorList>
            <consortium name="Ensembl"/>
        </authorList>
    </citation>
    <scope>IDENTIFICATION</scope>
</reference>
<keyword evidence="3" id="KW-0677">Repeat</keyword>
<dbReference type="PANTHER" id="PTHR14514:SF2">
    <property type="entry name" value="A-KINASE ANCHOR PROTEIN 6"/>
    <property type="match status" value="1"/>
</dbReference>
<dbReference type="GO" id="GO:0051018">
    <property type="term" value="F:protein kinase A binding"/>
    <property type="evidence" value="ECO:0007669"/>
    <property type="project" value="TreeGrafter"/>
</dbReference>
<feature type="compositionally biased region" description="Basic and acidic residues" evidence="5">
    <location>
        <begin position="486"/>
        <end position="495"/>
    </location>
</feature>
<evidence type="ECO:0000256" key="1">
    <source>
        <dbReference type="ARBA" id="ARBA00004308"/>
    </source>
</evidence>
<evidence type="ECO:0000256" key="2">
    <source>
        <dbReference type="ARBA" id="ARBA00022553"/>
    </source>
</evidence>
<dbReference type="GeneTree" id="ENSGT00810000125473"/>
<dbReference type="Ensembl" id="ENSOKIT00005023806.1">
    <property type="protein sequence ID" value="ENSOKIP00005022412.1"/>
    <property type="gene ID" value="ENSOKIG00005009846.1"/>
</dbReference>
<feature type="compositionally biased region" description="Polar residues" evidence="5">
    <location>
        <begin position="344"/>
        <end position="354"/>
    </location>
</feature>
<dbReference type="AlphaFoldDB" id="A0A8C7DM73"/>
<dbReference type="Gene3D" id="1.20.58.60">
    <property type="match status" value="1"/>
</dbReference>
<dbReference type="SUPFAM" id="SSF46966">
    <property type="entry name" value="Spectrin repeat"/>
    <property type="match status" value="2"/>
</dbReference>
<gene>
    <name evidence="6" type="primary">akap6</name>
</gene>
<feature type="compositionally biased region" description="Basic and acidic residues" evidence="5">
    <location>
        <begin position="509"/>
        <end position="531"/>
    </location>
</feature>